<evidence type="ECO:0000313" key="9">
    <source>
        <dbReference type="EMBL" id="QKQ23921.1"/>
    </source>
</evidence>
<dbReference type="HAMAP" id="MF_01629">
    <property type="entry name" value="PdxH"/>
    <property type="match status" value="1"/>
</dbReference>
<comment type="catalytic activity">
    <reaction evidence="5">
        <text>pyridoxamine 5'-phosphate + O2 + H2O = pyridoxal 5'-phosphate + H2O2 + NH4(+)</text>
        <dbReference type="Rhea" id="RHEA:15817"/>
        <dbReference type="ChEBI" id="CHEBI:15377"/>
        <dbReference type="ChEBI" id="CHEBI:15379"/>
        <dbReference type="ChEBI" id="CHEBI:16240"/>
        <dbReference type="ChEBI" id="CHEBI:28938"/>
        <dbReference type="ChEBI" id="CHEBI:58451"/>
        <dbReference type="ChEBI" id="CHEBI:597326"/>
        <dbReference type="EC" id="1.4.3.5"/>
    </reaction>
</comment>
<dbReference type="RefSeq" id="WP_174605361.1">
    <property type="nucleotide sequence ID" value="NZ_CP054490.1"/>
</dbReference>
<feature type="binding site" evidence="5 6">
    <location>
        <position position="195"/>
    </location>
    <ligand>
        <name>FMN</name>
        <dbReference type="ChEBI" id="CHEBI:58210"/>
    </ligand>
</feature>
<gene>
    <name evidence="5 9" type="primary">pdxH</name>
    <name evidence="9" type="ORF">HUE58_01750</name>
</gene>
<dbReference type="InterPro" id="IPR011576">
    <property type="entry name" value="Pyridox_Oxase_N"/>
</dbReference>
<dbReference type="NCBIfam" id="TIGR00558">
    <property type="entry name" value="pdxH"/>
    <property type="match status" value="1"/>
</dbReference>
<organism evidence="9 10">
    <name type="scientific">Candidatus Ruthia endofausta</name>
    <dbReference type="NCBI Taxonomy" id="2738852"/>
    <lineage>
        <taxon>Bacteria</taxon>
        <taxon>Pseudomonadati</taxon>
        <taxon>Pseudomonadota</taxon>
        <taxon>Gammaproteobacteria</taxon>
        <taxon>Candidatus Pseudothioglobaceae</taxon>
        <taxon>Candidatus Ruthturnera</taxon>
    </lineage>
</organism>
<evidence type="ECO:0000259" key="7">
    <source>
        <dbReference type="Pfam" id="PF01243"/>
    </source>
</evidence>
<name>A0A6N0HNQ7_9GAMM</name>
<comment type="similarity">
    <text evidence="1 5">Belongs to the pyridoxamine 5'-phosphate oxidase family.</text>
</comment>
<dbReference type="InterPro" id="IPR019740">
    <property type="entry name" value="Pyridox_Oxase_CS"/>
</dbReference>
<sequence length="212" mass="24692">MKVDLTSLRHEFTQSGLNRVDLSDNPFEQFKLWFQQAQEADLVEPSAMSLATSNDNEISIRTVLLKYFDKHGFVFFTNYNSKKSKQLQSNPNAALLFPWLALERQVKISGYVEKLTTLESLKYFSSRPKASQLGAWASQQSSNLSSRQVLLSQFESMRAKFSKGEVPLPDFWGGYRVIPLKIEFWQGRENRLHDRFIYQLNEDKWKIERLAP</sequence>
<feature type="binding site" evidence="5 6">
    <location>
        <position position="82"/>
    </location>
    <ligand>
        <name>FMN</name>
        <dbReference type="ChEBI" id="CHEBI:58210"/>
    </ligand>
</feature>
<comment type="subunit">
    <text evidence="5">Homodimer.</text>
</comment>
<dbReference type="PANTHER" id="PTHR10851:SF0">
    <property type="entry name" value="PYRIDOXINE-5'-PHOSPHATE OXIDASE"/>
    <property type="match status" value="1"/>
</dbReference>
<dbReference type="InterPro" id="IPR000659">
    <property type="entry name" value="Pyridox_Oxase"/>
</dbReference>
<dbReference type="SUPFAM" id="SSF50475">
    <property type="entry name" value="FMN-binding split barrel"/>
    <property type="match status" value="1"/>
</dbReference>
<feature type="binding site" evidence="5">
    <location>
        <position position="66"/>
    </location>
    <ligand>
        <name>substrate</name>
    </ligand>
</feature>
<keyword evidence="5" id="KW-0664">Pyridoxine biosynthesis</keyword>
<dbReference type="InterPro" id="IPR019576">
    <property type="entry name" value="Pyridoxamine_oxidase_dimer_C"/>
</dbReference>
<dbReference type="PIRSF" id="PIRSF000190">
    <property type="entry name" value="Pyd_amn-ph_oxd"/>
    <property type="match status" value="1"/>
</dbReference>
<evidence type="ECO:0000259" key="8">
    <source>
        <dbReference type="Pfam" id="PF10590"/>
    </source>
</evidence>
<dbReference type="GO" id="GO:0008615">
    <property type="term" value="P:pyridoxine biosynthetic process"/>
    <property type="evidence" value="ECO:0007669"/>
    <property type="project" value="UniProtKB-UniRule"/>
</dbReference>
<keyword evidence="10" id="KW-1185">Reference proteome</keyword>
<evidence type="ECO:0000256" key="1">
    <source>
        <dbReference type="ARBA" id="ARBA00007301"/>
    </source>
</evidence>
<comment type="cofactor">
    <cofactor evidence="5 6">
        <name>FMN</name>
        <dbReference type="ChEBI" id="CHEBI:58210"/>
    </cofactor>
    <text evidence="5 6">Binds 1 FMN per subunit.</text>
</comment>
<accession>A0A6N0HNQ7</accession>
<dbReference type="EC" id="1.4.3.5" evidence="5"/>
<feature type="domain" description="Pyridoxamine 5'-phosphate oxidase N-terminal" evidence="7">
    <location>
        <begin position="36"/>
        <end position="159"/>
    </location>
</feature>
<evidence type="ECO:0000256" key="6">
    <source>
        <dbReference type="PIRSR" id="PIRSR000190-2"/>
    </source>
</evidence>
<dbReference type="GO" id="GO:0010181">
    <property type="term" value="F:FMN binding"/>
    <property type="evidence" value="ECO:0007669"/>
    <property type="project" value="UniProtKB-UniRule"/>
</dbReference>
<dbReference type="AlphaFoldDB" id="A0A6N0HNQ7"/>
<dbReference type="UniPathway" id="UPA01068">
    <property type="reaction ID" value="UER00304"/>
</dbReference>
<dbReference type="NCBIfam" id="NF004231">
    <property type="entry name" value="PRK05679.1"/>
    <property type="match status" value="1"/>
</dbReference>
<dbReference type="Proteomes" id="UP000509429">
    <property type="component" value="Chromosome"/>
</dbReference>
<evidence type="ECO:0000256" key="2">
    <source>
        <dbReference type="ARBA" id="ARBA00022630"/>
    </source>
</evidence>
<dbReference type="GO" id="GO:0004733">
    <property type="term" value="F:pyridoxamine phosphate oxidase activity"/>
    <property type="evidence" value="ECO:0007669"/>
    <property type="project" value="UniProtKB-UniRule"/>
</dbReference>
<keyword evidence="2 5" id="KW-0285">Flavoprotein</keyword>
<feature type="binding site" evidence="5 6">
    <location>
        <position position="83"/>
    </location>
    <ligand>
        <name>FMN</name>
        <dbReference type="ChEBI" id="CHEBI:58210"/>
    </ligand>
</feature>
<feature type="binding site" evidence="5 6">
    <location>
        <position position="105"/>
    </location>
    <ligand>
        <name>FMN</name>
        <dbReference type="ChEBI" id="CHEBI:58210"/>
    </ligand>
</feature>
<evidence type="ECO:0000256" key="4">
    <source>
        <dbReference type="ARBA" id="ARBA00023002"/>
    </source>
</evidence>
<evidence type="ECO:0000256" key="5">
    <source>
        <dbReference type="HAMAP-Rule" id="MF_01629"/>
    </source>
</evidence>
<keyword evidence="3 5" id="KW-0288">FMN</keyword>
<feature type="binding site" evidence="5 6">
    <location>
        <begin position="61"/>
        <end position="66"/>
    </location>
    <ligand>
        <name>FMN</name>
        <dbReference type="ChEBI" id="CHEBI:58210"/>
    </ligand>
</feature>
<dbReference type="Pfam" id="PF01243">
    <property type="entry name" value="PNPOx_N"/>
    <property type="match status" value="1"/>
</dbReference>
<dbReference type="KEGG" id="reo:HUE58_01750"/>
<protein>
    <recommendedName>
        <fullName evidence="5">Pyridoxine/pyridoxamine 5'-phosphate oxidase</fullName>
        <ecNumber evidence="5">1.4.3.5</ecNumber>
    </recommendedName>
    <alternativeName>
        <fullName evidence="5">PNP/PMP oxidase</fullName>
        <shortName evidence="5">PNPOx</shortName>
    </alternativeName>
    <alternativeName>
        <fullName evidence="5">Pyridoxal 5'-phosphate synthase</fullName>
    </alternativeName>
</protein>
<proteinExistence type="inferred from homology"/>
<dbReference type="EMBL" id="CP054490">
    <property type="protein sequence ID" value="QKQ23921.1"/>
    <property type="molecule type" value="Genomic_DNA"/>
</dbReference>
<feature type="binding site" evidence="5 6">
    <location>
        <begin position="140"/>
        <end position="141"/>
    </location>
    <ligand>
        <name>FMN</name>
        <dbReference type="ChEBI" id="CHEBI:58210"/>
    </ligand>
</feature>
<comment type="pathway">
    <text evidence="5">Cofactor metabolism; pyridoxal 5'-phosphate salvage; pyridoxal 5'-phosphate from pyridoxamine 5'-phosphate: step 1/1.</text>
</comment>
<keyword evidence="4 5" id="KW-0560">Oxidoreductase</keyword>
<feature type="binding site" evidence="5 6">
    <location>
        <position position="185"/>
    </location>
    <ligand>
        <name>FMN</name>
        <dbReference type="ChEBI" id="CHEBI:58210"/>
    </ligand>
</feature>
<feature type="binding site" evidence="5 6">
    <location>
        <begin position="76"/>
        <end position="77"/>
    </location>
    <ligand>
        <name>FMN</name>
        <dbReference type="ChEBI" id="CHEBI:58210"/>
    </ligand>
</feature>
<feature type="binding site" evidence="5">
    <location>
        <position position="123"/>
    </location>
    <ligand>
        <name>substrate</name>
    </ligand>
</feature>
<comment type="pathway">
    <text evidence="5">Cofactor metabolism; pyridoxal 5'-phosphate salvage; pyridoxal 5'-phosphate from pyridoxine 5'-phosphate: step 1/1.</text>
</comment>
<dbReference type="Pfam" id="PF10590">
    <property type="entry name" value="PNP_phzG_C"/>
    <property type="match status" value="1"/>
</dbReference>
<reference evidence="9 10" key="1">
    <citation type="submission" date="2020-05" db="EMBL/GenBank/DDBJ databases">
        <title>Horizontal transmission and recombination maintain forever young bacterial symbiont genomes.</title>
        <authorList>
            <person name="Russell S.L."/>
            <person name="Pepper-Tunick E."/>
            <person name="Svedberg J."/>
            <person name="Byrne A."/>
            <person name="Ruelas Castillo J."/>
            <person name="Vollmers C."/>
            <person name="Beinart R.A."/>
            <person name="Corbett-Detig R."/>
        </authorList>
    </citation>
    <scope>NUCLEOTIDE SEQUENCE [LARGE SCALE GENOMIC DNA]</scope>
    <source>
        <strain evidence="9">JDF_Ridge</strain>
    </source>
</reference>
<dbReference type="Gene3D" id="2.30.110.10">
    <property type="entry name" value="Electron Transport, Fmn-binding Protein, Chain A"/>
    <property type="match status" value="1"/>
</dbReference>
<feature type="domain" description="Pyridoxine 5'-phosphate oxidase dimerisation C-terminal" evidence="8">
    <location>
        <begin position="172"/>
        <end position="212"/>
    </location>
</feature>
<feature type="binding site" evidence="5">
    <location>
        <position position="127"/>
    </location>
    <ligand>
        <name>substrate</name>
    </ligand>
</feature>
<comment type="function">
    <text evidence="5">Catalyzes the oxidation of either pyridoxine 5'-phosphate (PNP) or pyridoxamine 5'-phosphate (PMP) into pyridoxal 5'-phosphate (PLP).</text>
</comment>
<feature type="binding site" evidence="5">
    <location>
        <position position="131"/>
    </location>
    <ligand>
        <name>substrate</name>
    </ligand>
</feature>
<feature type="binding site" evidence="5">
    <location>
        <begin position="191"/>
        <end position="193"/>
    </location>
    <ligand>
        <name>substrate</name>
    </ligand>
</feature>
<dbReference type="InterPro" id="IPR012349">
    <property type="entry name" value="Split_barrel_FMN-bd"/>
</dbReference>
<evidence type="ECO:0000256" key="3">
    <source>
        <dbReference type="ARBA" id="ARBA00022643"/>
    </source>
</evidence>
<evidence type="ECO:0000313" key="10">
    <source>
        <dbReference type="Proteomes" id="UP000509429"/>
    </source>
</evidence>
<dbReference type="PROSITE" id="PS01064">
    <property type="entry name" value="PYRIDOX_OXIDASE"/>
    <property type="match status" value="1"/>
</dbReference>
<comment type="catalytic activity">
    <reaction evidence="5">
        <text>pyridoxine 5'-phosphate + O2 = pyridoxal 5'-phosphate + H2O2</text>
        <dbReference type="Rhea" id="RHEA:15149"/>
        <dbReference type="ChEBI" id="CHEBI:15379"/>
        <dbReference type="ChEBI" id="CHEBI:16240"/>
        <dbReference type="ChEBI" id="CHEBI:58589"/>
        <dbReference type="ChEBI" id="CHEBI:597326"/>
        <dbReference type="EC" id="1.4.3.5"/>
    </reaction>
</comment>
<dbReference type="PANTHER" id="PTHR10851">
    <property type="entry name" value="PYRIDOXINE-5-PHOSPHATE OXIDASE"/>
    <property type="match status" value="1"/>
</dbReference>